<feature type="binding site" evidence="10">
    <location>
        <begin position="240"/>
        <end position="241"/>
    </location>
    <ligand>
        <name>GMP</name>
        <dbReference type="ChEBI" id="CHEBI:58115"/>
    </ligand>
</feature>
<dbReference type="InterPro" id="IPR001233">
    <property type="entry name" value="RtcB"/>
</dbReference>
<evidence type="ECO:0000256" key="6">
    <source>
        <dbReference type="ARBA" id="ARBA00023134"/>
    </source>
</evidence>
<evidence type="ECO:0000256" key="1">
    <source>
        <dbReference type="ARBA" id="ARBA00012726"/>
    </source>
</evidence>
<evidence type="ECO:0000256" key="10">
    <source>
        <dbReference type="PIRSR" id="PIRSR601233-2"/>
    </source>
</evidence>
<keyword evidence="2 12" id="KW-0436">Ligase</keyword>
<dbReference type="PANTHER" id="PTHR43749">
    <property type="entry name" value="RNA-SPLICING LIGASE RTCB"/>
    <property type="match status" value="1"/>
</dbReference>
<dbReference type="KEGG" id="mff:MFFC18_05570"/>
<dbReference type="GO" id="GO:0042245">
    <property type="term" value="P:RNA repair"/>
    <property type="evidence" value="ECO:0007669"/>
    <property type="project" value="UniProtKB-KW"/>
</dbReference>
<comment type="catalytic activity">
    <reaction evidence="8">
        <text>a 3'-end 3'-phospho-ribonucleotide-RNA + a 5'-end dephospho-ribonucleoside-RNA + GTP = a ribonucleotidyl-ribonucleotide-RNA + GMP + diphosphate</text>
        <dbReference type="Rhea" id="RHEA:68076"/>
        <dbReference type="Rhea" id="RHEA-COMP:10463"/>
        <dbReference type="Rhea" id="RHEA-COMP:13936"/>
        <dbReference type="Rhea" id="RHEA-COMP:17355"/>
        <dbReference type="ChEBI" id="CHEBI:33019"/>
        <dbReference type="ChEBI" id="CHEBI:37565"/>
        <dbReference type="ChEBI" id="CHEBI:58115"/>
        <dbReference type="ChEBI" id="CHEBI:83062"/>
        <dbReference type="ChEBI" id="CHEBI:138284"/>
        <dbReference type="ChEBI" id="CHEBI:173118"/>
        <dbReference type="EC" id="6.5.1.8"/>
    </reaction>
</comment>
<evidence type="ECO:0000313" key="13">
    <source>
        <dbReference type="Proteomes" id="UP000322214"/>
    </source>
</evidence>
<proteinExistence type="predicted"/>
<protein>
    <recommendedName>
        <fullName evidence="1">3'-phosphate/5'-hydroxy nucleic acid ligase</fullName>
        <ecNumber evidence="1">6.5.1.8</ecNumber>
    </recommendedName>
</protein>
<dbReference type="EMBL" id="CP042912">
    <property type="protein sequence ID" value="QEG20706.1"/>
    <property type="molecule type" value="Genomic_DNA"/>
</dbReference>
<dbReference type="GO" id="GO:0030145">
    <property type="term" value="F:manganese ion binding"/>
    <property type="evidence" value="ECO:0007669"/>
    <property type="project" value="TreeGrafter"/>
</dbReference>
<dbReference type="EC" id="6.5.1.8" evidence="1"/>
<dbReference type="GO" id="GO:0003909">
    <property type="term" value="F:DNA ligase activity"/>
    <property type="evidence" value="ECO:0007669"/>
    <property type="project" value="TreeGrafter"/>
</dbReference>
<evidence type="ECO:0000256" key="11">
    <source>
        <dbReference type="PIRSR" id="PIRSR601233-3"/>
    </source>
</evidence>
<keyword evidence="7 11" id="KW-0464">Manganese</keyword>
<keyword evidence="4 10" id="KW-0547">Nucleotide-binding</keyword>
<dbReference type="InterPro" id="IPR052915">
    <property type="entry name" value="RtcB-like"/>
</dbReference>
<gene>
    <name evidence="12" type="primary">rtcB_1</name>
    <name evidence="12" type="ORF">MFFC18_05570</name>
</gene>
<comment type="cofactor">
    <cofactor evidence="11">
        <name>Mn(2+)</name>
        <dbReference type="ChEBI" id="CHEBI:29035"/>
    </cofactor>
    <text evidence="11">Binds 2 manganese ions per subunit.</text>
</comment>
<evidence type="ECO:0000313" key="12">
    <source>
        <dbReference type="EMBL" id="QEG20706.1"/>
    </source>
</evidence>
<evidence type="ECO:0000256" key="2">
    <source>
        <dbReference type="ARBA" id="ARBA00022598"/>
    </source>
</evidence>
<dbReference type="AlphaFoldDB" id="A0A5B9P7W9"/>
<accession>A0A5B9P7W9</accession>
<dbReference type="GO" id="GO:0005525">
    <property type="term" value="F:GTP binding"/>
    <property type="evidence" value="ECO:0007669"/>
    <property type="project" value="UniProtKB-KW"/>
</dbReference>
<evidence type="ECO:0000256" key="8">
    <source>
        <dbReference type="ARBA" id="ARBA00047746"/>
    </source>
</evidence>
<feature type="binding site" evidence="11">
    <location>
        <position position="140"/>
    </location>
    <ligand>
        <name>Mn(2+)</name>
        <dbReference type="ChEBI" id="CHEBI:29035"/>
        <label>1</label>
    </ligand>
</feature>
<sequence length="370" mass="41719">MSSQASIRKWGPHKLDAAIEQRLQRLAKAEGVARIAVMPDVHLAGDVCNGVVVASERLIYPQCIGRDIGCGYLTVRLREQHIDETIAARLLAGLYRAVPNCKRSVAVTPEFDIELSAAPLQKVFSREGRWQLGTLGRGNHFVELQRDQEEQLWLLIHSGSRAIGQAISAFHLRDAETDSASGLKFLDADSIAGEHLLNDLQWARQYAAANRLAMLDAIERDVLSKLDFDVHRNTMIHLDHNHVQRESFGERQFWVHRKGAQRLLTDQQSIIPGSMGTTTYAVAGRENEDALNSCSHGAGRSMSRKEAAKRIPSKTFRREMNGVWFDKRNSARLIDEAPSAYKNIREVMKSQRDLVRIVEKRRPVLNFKGR</sequence>
<dbReference type="SUPFAM" id="SSF103365">
    <property type="entry name" value="Hypothetical protein PH1602"/>
    <property type="match status" value="1"/>
</dbReference>
<organism evidence="12 13">
    <name type="scientific">Mariniblastus fucicola</name>
    <dbReference type="NCBI Taxonomy" id="980251"/>
    <lineage>
        <taxon>Bacteria</taxon>
        <taxon>Pseudomonadati</taxon>
        <taxon>Planctomycetota</taxon>
        <taxon>Planctomycetia</taxon>
        <taxon>Pirellulales</taxon>
        <taxon>Pirellulaceae</taxon>
        <taxon>Mariniblastus</taxon>
    </lineage>
</organism>
<feature type="binding site" evidence="10">
    <location>
        <begin position="296"/>
        <end position="299"/>
    </location>
    <ligand>
        <name>GMP</name>
        <dbReference type="ChEBI" id="CHEBI:58115"/>
    </ligand>
</feature>
<feature type="binding site" evidence="10">
    <location>
        <begin position="139"/>
        <end position="143"/>
    </location>
    <ligand>
        <name>GMP</name>
        <dbReference type="ChEBI" id="CHEBI:58115"/>
    </ligand>
</feature>
<dbReference type="Gene3D" id="3.90.1860.10">
    <property type="entry name" value="tRNA-splicing ligase RtcB"/>
    <property type="match status" value="1"/>
</dbReference>
<dbReference type="GO" id="GO:0006281">
    <property type="term" value="P:DNA repair"/>
    <property type="evidence" value="ECO:0007669"/>
    <property type="project" value="TreeGrafter"/>
</dbReference>
<dbReference type="OrthoDB" id="9802323at2"/>
<feature type="binding site" evidence="11">
    <location>
        <position position="240"/>
    </location>
    <ligand>
        <name>Mn(2+)</name>
        <dbReference type="ChEBI" id="CHEBI:29035"/>
        <label>2</label>
    </ligand>
</feature>
<keyword evidence="13" id="KW-1185">Reference proteome</keyword>
<evidence type="ECO:0000256" key="4">
    <source>
        <dbReference type="ARBA" id="ARBA00022741"/>
    </source>
</evidence>
<keyword evidence="5" id="KW-0692">RNA repair</keyword>
<dbReference type="PANTHER" id="PTHR43749:SF2">
    <property type="entry name" value="RNA-SPLICING LIGASE RTCB"/>
    <property type="match status" value="1"/>
</dbReference>
<dbReference type="Pfam" id="PF01139">
    <property type="entry name" value="RtcB"/>
    <property type="match status" value="1"/>
</dbReference>
<dbReference type="STRING" id="980251.GCA_001642875_02258"/>
<keyword evidence="6 10" id="KW-0342">GTP-binding</keyword>
<feature type="active site" description="GMP-histidine intermediate" evidence="9">
    <location>
        <position position="296"/>
    </location>
</feature>
<feature type="binding site" evidence="10">
    <location>
        <begin position="272"/>
        <end position="275"/>
    </location>
    <ligand>
        <name>GMP</name>
        <dbReference type="ChEBI" id="CHEBI:58115"/>
    </ligand>
</feature>
<dbReference type="Proteomes" id="UP000322214">
    <property type="component" value="Chromosome"/>
</dbReference>
<keyword evidence="3 11" id="KW-0479">Metal-binding</keyword>
<feature type="binding site" evidence="10">
    <location>
        <position position="368"/>
    </location>
    <ligand>
        <name>GMP</name>
        <dbReference type="ChEBI" id="CHEBI:58115"/>
    </ligand>
</feature>
<dbReference type="GO" id="GO:0170057">
    <property type="term" value="F:RNA ligase (GTP) activity"/>
    <property type="evidence" value="ECO:0007669"/>
    <property type="project" value="UniProtKB-EC"/>
</dbReference>
<evidence type="ECO:0000256" key="9">
    <source>
        <dbReference type="PIRSR" id="PIRSR601233-1"/>
    </source>
</evidence>
<dbReference type="InterPro" id="IPR036025">
    <property type="entry name" value="RtcB-like_sf"/>
</dbReference>
<dbReference type="GO" id="GO:0006396">
    <property type="term" value="P:RNA processing"/>
    <property type="evidence" value="ECO:0007669"/>
    <property type="project" value="InterPro"/>
</dbReference>
<evidence type="ECO:0000256" key="7">
    <source>
        <dbReference type="ARBA" id="ARBA00023211"/>
    </source>
</evidence>
<evidence type="ECO:0000256" key="3">
    <source>
        <dbReference type="ARBA" id="ARBA00022723"/>
    </source>
</evidence>
<reference evidence="12 13" key="1">
    <citation type="submission" date="2019-08" db="EMBL/GenBank/DDBJ databases">
        <title>Deep-cultivation of Planctomycetes and their phenomic and genomic characterization uncovers novel biology.</title>
        <authorList>
            <person name="Wiegand S."/>
            <person name="Jogler M."/>
            <person name="Boedeker C."/>
            <person name="Pinto D."/>
            <person name="Vollmers J."/>
            <person name="Rivas-Marin E."/>
            <person name="Kohn T."/>
            <person name="Peeters S.H."/>
            <person name="Heuer A."/>
            <person name="Rast P."/>
            <person name="Oberbeckmann S."/>
            <person name="Bunk B."/>
            <person name="Jeske O."/>
            <person name="Meyerdierks A."/>
            <person name="Storesund J.E."/>
            <person name="Kallscheuer N."/>
            <person name="Luecker S."/>
            <person name="Lage O.M."/>
            <person name="Pohl T."/>
            <person name="Merkel B.J."/>
            <person name="Hornburger P."/>
            <person name="Mueller R.-W."/>
            <person name="Bruemmer F."/>
            <person name="Labrenz M."/>
            <person name="Spormann A.M."/>
            <person name="Op den Camp H."/>
            <person name="Overmann J."/>
            <person name="Amann R."/>
            <person name="Jetten M.S.M."/>
            <person name="Mascher T."/>
            <person name="Medema M.H."/>
            <person name="Devos D.P."/>
            <person name="Kaster A.-K."/>
            <person name="Ovreas L."/>
            <person name="Rohde M."/>
            <person name="Galperin M.Y."/>
            <person name="Jogler C."/>
        </authorList>
    </citation>
    <scope>NUCLEOTIDE SEQUENCE [LARGE SCALE GENOMIC DNA]</scope>
    <source>
        <strain evidence="12 13">FC18</strain>
    </source>
</reference>
<dbReference type="RefSeq" id="WP_075084690.1">
    <property type="nucleotide sequence ID" value="NZ_CP042912.1"/>
</dbReference>
<feature type="binding site" evidence="11">
    <location>
        <position position="157"/>
    </location>
    <ligand>
        <name>Mn(2+)</name>
        <dbReference type="ChEBI" id="CHEBI:29035"/>
        <label>2</label>
    </ligand>
</feature>
<evidence type="ECO:0000256" key="5">
    <source>
        <dbReference type="ARBA" id="ARBA00022800"/>
    </source>
</evidence>
<name>A0A5B9P7W9_9BACT</name>